<proteinExistence type="predicted"/>
<dbReference type="Proteomes" id="UP001607302">
    <property type="component" value="Unassembled WGS sequence"/>
</dbReference>
<comment type="caution">
    <text evidence="1">The sequence shown here is derived from an EMBL/GenBank/DDBJ whole genome shotgun (WGS) entry which is preliminary data.</text>
</comment>
<name>A0ABD2AEC3_VESSQ</name>
<protein>
    <submittedName>
        <fullName evidence="1">Uncharacterized protein</fullName>
    </submittedName>
</protein>
<evidence type="ECO:0000313" key="2">
    <source>
        <dbReference type="Proteomes" id="UP001607302"/>
    </source>
</evidence>
<sequence length="98" mass="11857">MRTSFSLLRTRYTELRAENINYDPRLTNDQNKLFIYNRIDSGNDRLRQTNKIKGSTKEHTFVAHDPEKIYGWEDNEEVLISRNKPRTKYMRVKIQDYT</sequence>
<reference evidence="1 2" key="1">
    <citation type="journal article" date="2024" name="Ann. Entomol. Soc. Am.">
        <title>Genomic analyses of the southern and eastern yellowjacket wasps (Hymenoptera: Vespidae) reveal evolutionary signatures of social life.</title>
        <authorList>
            <person name="Catto M.A."/>
            <person name="Caine P.B."/>
            <person name="Orr S.E."/>
            <person name="Hunt B.G."/>
            <person name="Goodisman M.A.D."/>
        </authorList>
    </citation>
    <scope>NUCLEOTIDE SEQUENCE [LARGE SCALE GENOMIC DNA]</scope>
    <source>
        <strain evidence="1">233</strain>
        <tissue evidence="1">Head and thorax</tissue>
    </source>
</reference>
<evidence type="ECO:0000313" key="1">
    <source>
        <dbReference type="EMBL" id="KAL2718672.1"/>
    </source>
</evidence>
<gene>
    <name evidence="1" type="ORF">V1478_012548</name>
</gene>
<dbReference type="AlphaFoldDB" id="A0ABD2AEC3"/>
<keyword evidence="2" id="KW-1185">Reference proteome</keyword>
<dbReference type="EMBL" id="JAUDFV010000152">
    <property type="protein sequence ID" value="KAL2718672.1"/>
    <property type="molecule type" value="Genomic_DNA"/>
</dbReference>
<organism evidence="1 2">
    <name type="scientific">Vespula squamosa</name>
    <name type="common">Southern yellow jacket</name>
    <name type="synonym">Wasp</name>
    <dbReference type="NCBI Taxonomy" id="30214"/>
    <lineage>
        <taxon>Eukaryota</taxon>
        <taxon>Metazoa</taxon>
        <taxon>Ecdysozoa</taxon>
        <taxon>Arthropoda</taxon>
        <taxon>Hexapoda</taxon>
        <taxon>Insecta</taxon>
        <taxon>Pterygota</taxon>
        <taxon>Neoptera</taxon>
        <taxon>Endopterygota</taxon>
        <taxon>Hymenoptera</taxon>
        <taxon>Apocrita</taxon>
        <taxon>Aculeata</taxon>
        <taxon>Vespoidea</taxon>
        <taxon>Vespidae</taxon>
        <taxon>Vespinae</taxon>
        <taxon>Vespula</taxon>
    </lineage>
</organism>
<accession>A0ABD2AEC3</accession>